<dbReference type="PANTHER" id="PTHR43429:SF3">
    <property type="entry name" value="NITRITE REDUCTASE [NAD(P)H]"/>
    <property type="match status" value="1"/>
</dbReference>
<sequence>MRYVILGASAAGVNCAKTIRELDKDANITMVSKDKYIYSRCMLHHIIADKKNIEELNFVDKRFSENYKINWIKNTKVERLDINKKKVILDNGESLEYDKLLIATGSSSFMPPVKNLREGKGIYGLRNIEDAIKIKEEAKNAKNVLVLGAGLVGIDTVVGLLEQNINITLVEMAKKILPMQLDKRASLRYEKLFEAKGVKIKKGVRAEEVLLDENSRVKGVKLNTGEVIDCEIIVVATGVRPNIDFIEESIIKINKGIVINNRCETNVEDIYAAGDVCGTGSIWPLAVKQGIVAGYNMAGIDRKLEDYFGLRNSINFLGLQTVSLGLIEAPDENYNVDIEEYRDAYKKIIHKDGIIYGAIIQGDISYCGVFTYLIKNKVKISHINKNIFEINYSDFFYINENGEYRYIV</sequence>
<dbReference type="PRINTS" id="PR00411">
    <property type="entry name" value="PNDRDTASEI"/>
</dbReference>
<dbReference type="Pfam" id="PF07992">
    <property type="entry name" value="Pyr_redox_2"/>
    <property type="match status" value="1"/>
</dbReference>
<dbReference type="EMBL" id="AZTB01000051">
    <property type="protein sequence ID" value="KGG79896.1"/>
    <property type="molecule type" value="Genomic_DNA"/>
</dbReference>
<feature type="domain" description="FAD/NAD(P)-binding" evidence="4">
    <location>
        <begin position="2"/>
        <end position="290"/>
    </location>
</feature>
<evidence type="ECO:0000256" key="2">
    <source>
        <dbReference type="ARBA" id="ARBA00022630"/>
    </source>
</evidence>
<dbReference type="Proteomes" id="UP000029622">
    <property type="component" value="Unassembled WGS sequence"/>
</dbReference>
<evidence type="ECO:0000259" key="4">
    <source>
        <dbReference type="Pfam" id="PF07992"/>
    </source>
</evidence>
<dbReference type="STRING" id="1156417.Y919_09350"/>
<evidence type="ECO:0000313" key="6">
    <source>
        <dbReference type="EMBL" id="KGG79896.1"/>
    </source>
</evidence>
<evidence type="ECO:0000256" key="1">
    <source>
        <dbReference type="ARBA" id="ARBA00001974"/>
    </source>
</evidence>
<dbReference type="InterPro" id="IPR023753">
    <property type="entry name" value="FAD/NAD-binding_dom"/>
</dbReference>
<dbReference type="SUPFAM" id="SSF51905">
    <property type="entry name" value="FAD/NAD(P)-binding domain"/>
    <property type="match status" value="1"/>
</dbReference>
<dbReference type="Gene3D" id="3.30.390.30">
    <property type="match status" value="1"/>
</dbReference>
<protein>
    <submittedName>
        <fullName evidence="6">Nitrate reductase</fullName>
    </submittedName>
</protein>
<dbReference type="InterPro" id="IPR041575">
    <property type="entry name" value="Rubredoxin_C"/>
</dbReference>
<gene>
    <name evidence="6" type="ORF">Y919_09350</name>
</gene>
<keyword evidence="2" id="KW-0285">Flavoprotein</keyword>
<dbReference type="Pfam" id="PF18267">
    <property type="entry name" value="Rubredoxin_C"/>
    <property type="match status" value="1"/>
</dbReference>
<dbReference type="PANTHER" id="PTHR43429">
    <property type="entry name" value="PYRIDINE NUCLEOTIDE-DISULFIDE OXIDOREDUCTASE DOMAIN-CONTAINING"/>
    <property type="match status" value="1"/>
</dbReference>
<comment type="caution">
    <text evidence="6">The sequence shown here is derived from an EMBL/GenBank/DDBJ whole genome shotgun (WGS) entry which is preliminary data.</text>
</comment>
<evidence type="ECO:0000256" key="3">
    <source>
        <dbReference type="ARBA" id="ARBA00022827"/>
    </source>
</evidence>
<dbReference type="PRINTS" id="PR00368">
    <property type="entry name" value="FADPNR"/>
</dbReference>
<evidence type="ECO:0000313" key="7">
    <source>
        <dbReference type="Proteomes" id="UP000029622"/>
    </source>
</evidence>
<reference evidence="6 7" key="1">
    <citation type="submission" date="2013-12" db="EMBL/GenBank/DDBJ databases">
        <title>Draft genome sequence of Caloranaerobacter sp. H53214.</title>
        <authorList>
            <person name="Jiang L.J."/>
            <person name="Shao Z.Z."/>
            <person name="Long M.N."/>
        </authorList>
    </citation>
    <scope>NUCLEOTIDE SEQUENCE [LARGE SCALE GENOMIC DNA]</scope>
    <source>
        <strain evidence="6 7">H53214</strain>
    </source>
</reference>
<accession>A0A096DKS8</accession>
<keyword evidence="3" id="KW-0274">FAD</keyword>
<dbReference type="AlphaFoldDB" id="A0A096DKS8"/>
<dbReference type="RefSeq" id="WP_035164197.1">
    <property type="nucleotide sequence ID" value="NZ_AZTB01000051.1"/>
</dbReference>
<organism evidence="6 7">
    <name type="scientific">Caloranaerobacter azorensis H53214</name>
    <dbReference type="NCBI Taxonomy" id="1156417"/>
    <lineage>
        <taxon>Bacteria</taxon>
        <taxon>Bacillati</taxon>
        <taxon>Bacillota</taxon>
        <taxon>Tissierellia</taxon>
        <taxon>Tissierellales</taxon>
        <taxon>Thermohalobacteraceae</taxon>
        <taxon>Caloranaerobacter</taxon>
    </lineage>
</organism>
<proteinExistence type="predicted"/>
<dbReference type="Gene3D" id="3.50.50.60">
    <property type="entry name" value="FAD/NAD(P)-binding domain"/>
    <property type="match status" value="2"/>
</dbReference>
<name>A0A096DKS8_9FIRM</name>
<evidence type="ECO:0000259" key="5">
    <source>
        <dbReference type="Pfam" id="PF18267"/>
    </source>
</evidence>
<dbReference type="InterPro" id="IPR050260">
    <property type="entry name" value="FAD-bd_OxRdtase"/>
</dbReference>
<dbReference type="InterPro" id="IPR016156">
    <property type="entry name" value="FAD/NAD-linked_Rdtase_dimer_sf"/>
</dbReference>
<dbReference type="InterPro" id="IPR036188">
    <property type="entry name" value="FAD/NAD-bd_sf"/>
</dbReference>
<comment type="cofactor">
    <cofactor evidence="1">
        <name>FAD</name>
        <dbReference type="ChEBI" id="CHEBI:57692"/>
    </cofactor>
</comment>
<feature type="domain" description="NADH-rubredoxin oxidoreductase C-terminal" evidence="5">
    <location>
        <begin position="312"/>
        <end position="377"/>
    </location>
</feature>
<dbReference type="GO" id="GO:0016491">
    <property type="term" value="F:oxidoreductase activity"/>
    <property type="evidence" value="ECO:0007669"/>
    <property type="project" value="InterPro"/>
</dbReference>